<proteinExistence type="predicted"/>
<feature type="region of interest" description="Disordered" evidence="1">
    <location>
        <begin position="1"/>
        <end position="71"/>
    </location>
</feature>
<dbReference type="EMBL" id="NESQ01000053">
    <property type="protein sequence ID" value="PUU80986.1"/>
    <property type="molecule type" value="Genomic_DNA"/>
</dbReference>
<comment type="caution">
    <text evidence="3">The sequence shown here is derived from an EMBL/GenBank/DDBJ whole genome shotgun (WGS) entry which is preliminary data.</text>
</comment>
<feature type="compositionally biased region" description="Low complexity" evidence="1">
    <location>
        <begin position="697"/>
        <end position="713"/>
    </location>
</feature>
<evidence type="ECO:0000256" key="1">
    <source>
        <dbReference type="SAM" id="MobiDB-lite"/>
    </source>
</evidence>
<feature type="compositionally biased region" description="Low complexity" evidence="1">
    <location>
        <begin position="43"/>
        <end position="53"/>
    </location>
</feature>
<dbReference type="STRING" id="42251.A0A2T6ZZT3"/>
<name>A0A2T6ZZT3_TUBBO</name>
<dbReference type="GO" id="GO:0005829">
    <property type="term" value="C:cytosol"/>
    <property type="evidence" value="ECO:0007669"/>
    <property type="project" value="TreeGrafter"/>
</dbReference>
<dbReference type="PANTHER" id="PTHR18063">
    <property type="entry name" value="NF-E2 INDUCIBLE PROTEIN"/>
    <property type="match status" value="1"/>
</dbReference>
<dbReference type="Pfam" id="PF04424">
    <property type="entry name" value="MINDY_DUB"/>
    <property type="match status" value="1"/>
</dbReference>
<feature type="region of interest" description="Disordered" evidence="1">
    <location>
        <begin position="149"/>
        <end position="217"/>
    </location>
</feature>
<reference evidence="3 4" key="1">
    <citation type="submission" date="2017-04" db="EMBL/GenBank/DDBJ databases">
        <title>Draft genome sequence of Tuber borchii Vittad., a whitish edible truffle.</title>
        <authorList>
            <consortium name="DOE Joint Genome Institute"/>
            <person name="Murat C."/>
            <person name="Kuo A."/>
            <person name="Barry K.W."/>
            <person name="Clum A."/>
            <person name="Dockter R.B."/>
            <person name="Fauchery L."/>
            <person name="Iotti M."/>
            <person name="Kohler A."/>
            <person name="Labutti K."/>
            <person name="Lindquist E.A."/>
            <person name="Lipzen A."/>
            <person name="Ohm R.A."/>
            <person name="Wang M."/>
            <person name="Grigoriev I.V."/>
            <person name="Zambonelli A."/>
            <person name="Martin F.M."/>
        </authorList>
    </citation>
    <scope>NUCLEOTIDE SEQUENCE [LARGE SCALE GENOMIC DNA]</scope>
    <source>
        <strain evidence="3 4">Tbo3840</strain>
    </source>
</reference>
<keyword evidence="4" id="KW-1185">Reference proteome</keyword>
<feature type="compositionally biased region" description="Polar residues" evidence="1">
    <location>
        <begin position="54"/>
        <end position="69"/>
    </location>
</feature>
<evidence type="ECO:0000313" key="3">
    <source>
        <dbReference type="EMBL" id="PUU80986.1"/>
    </source>
</evidence>
<feature type="domain" description="MINDY deubiquitinase" evidence="2">
    <location>
        <begin position="222"/>
        <end position="509"/>
    </location>
</feature>
<feature type="region of interest" description="Disordered" evidence="1">
    <location>
        <begin position="505"/>
        <end position="589"/>
    </location>
</feature>
<feature type="region of interest" description="Disordered" evidence="1">
    <location>
        <begin position="603"/>
        <end position="759"/>
    </location>
</feature>
<feature type="compositionally biased region" description="Polar residues" evidence="1">
    <location>
        <begin position="687"/>
        <end position="696"/>
    </location>
</feature>
<dbReference type="InterPro" id="IPR033979">
    <property type="entry name" value="MINDY_domain"/>
</dbReference>
<feature type="compositionally biased region" description="Low complexity" evidence="1">
    <location>
        <begin position="619"/>
        <end position="637"/>
    </location>
</feature>
<dbReference type="PANTHER" id="PTHR18063:SF6">
    <property type="entry name" value="UBIQUITIN CARBOXYL-TERMINAL HYDROLASE"/>
    <property type="match status" value="1"/>
</dbReference>
<organism evidence="3 4">
    <name type="scientific">Tuber borchii</name>
    <name type="common">White truffle</name>
    <dbReference type="NCBI Taxonomy" id="42251"/>
    <lineage>
        <taxon>Eukaryota</taxon>
        <taxon>Fungi</taxon>
        <taxon>Dikarya</taxon>
        <taxon>Ascomycota</taxon>
        <taxon>Pezizomycotina</taxon>
        <taxon>Pezizomycetes</taxon>
        <taxon>Pezizales</taxon>
        <taxon>Tuberaceae</taxon>
        <taxon>Tuber</taxon>
    </lineage>
</organism>
<evidence type="ECO:0000259" key="2">
    <source>
        <dbReference type="Pfam" id="PF04424"/>
    </source>
</evidence>
<dbReference type="GO" id="GO:0016807">
    <property type="term" value="F:cysteine-type carboxypeptidase activity"/>
    <property type="evidence" value="ECO:0007669"/>
    <property type="project" value="TreeGrafter"/>
</dbReference>
<dbReference type="AlphaFoldDB" id="A0A2T6ZZT3"/>
<dbReference type="GO" id="GO:1990380">
    <property type="term" value="F:K48-linked deubiquitinase activity"/>
    <property type="evidence" value="ECO:0007669"/>
    <property type="project" value="InterPro"/>
</dbReference>
<dbReference type="Proteomes" id="UP000244722">
    <property type="component" value="Unassembled WGS sequence"/>
</dbReference>
<protein>
    <recommendedName>
        <fullName evidence="2">MINDY deubiquitinase domain-containing protein</fullName>
    </recommendedName>
</protein>
<feature type="compositionally biased region" description="Pro residues" evidence="1">
    <location>
        <begin position="569"/>
        <end position="580"/>
    </location>
</feature>
<feature type="compositionally biased region" description="Basic and acidic residues" evidence="1">
    <location>
        <begin position="176"/>
        <end position="185"/>
    </location>
</feature>
<sequence>MPATLSSADRPFTEFGPFNSLLGSPFPDATQDPLIPSQQPKRPTIITTTPSSPEINQRHPSIAESTTSAFEPEADLSSFDASITRAYPGHRGQPAVGMSGWTEGIAEEPVAKTWEEELDQRAKAGAELLRRTEEAAKREREERLQAEFWEEERKGQERTLAVRSEIPGPPKPPKSPKPDLTEKPTEATLRPNSSLDSRPVPPTPTASRVSPPQPSANTTTAIYQIKHINWIDPSRPGSALRRSPILLQNANGPCPLLALVNALVLSTPDGVKTSLGDVLRLREQVSLELLLDAVFEELMSRGSGGLPDVGDLFAFLLTLHTGMNVNPCFLPLDDERRASGLSGGFENTKEMALYGAFKVPLVHGWLPEPTDPILDAMRRRCAGSYEEAQTLFLIEEEIITKITSGAQSELASEEERICDDARIIREFMETSKTQLTTHGLDVLRRDLKAGQVAILFRNDHFMTILGGGRTGGDLVGLVTDMGFASHEEVVFERLADVQGRQNEFLSGDFRPVGGGGSDPSNGGNSSRRQAAPRQEIRSLLDDDDEGWETVGSKRSQKNGQSLATTIEGAPPPPPPPPPRPSSSGNQQDYDYDTDLALAMQLQEEEDERHRRHQNRTRNSASAVPAVPVAPLSRPAVPQRLSAPVPPPRAHPAPFQTHRPVPSSEEAPPPYERVPSTPTAATIPTPQLSPYQQQAQNAGSSAPPVVGSSPIAAVRRSEQARGMLQEISGRSGGPPPARRSSIGAAATGGDSSGKRECVIC</sequence>
<dbReference type="InterPro" id="IPR007518">
    <property type="entry name" value="MINDY"/>
</dbReference>
<gene>
    <name evidence="3" type="ORF">B9Z19DRAFT_674209</name>
</gene>
<evidence type="ECO:0000313" key="4">
    <source>
        <dbReference type="Proteomes" id="UP000244722"/>
    </source>
</evidence>
<dbReference type="GO" id="GO:0071944">
    <property type="term" value="C:cell periphery"/>
    <property type="evidence" value="ECO:0007669"/>
    <property type="project" value="TreeGrafter"/>
</dbReference>
<feature type="compositionally biased region" description="Polar residues" evidence="1">
    <location>
        <begin position="205"/>
        <end position="217"/>
    </location>
</feature>
<dbReference type="OrthoDB" id="10261212at2759"/>
<dbReference type="GO" id="GO:0004843">
    <property type="term" value="F:cysteine-type deubiquitinase activity"/>
    <property type="evidence" value="ECO:0007669"/>
    <property type="project" value="InterPro"/>
</dbReference>
<accession>A0A2T6ZZT3</accession>
<feature type="compositionally biased region" description="Low complexity" evidence="1">
    <location>
        <begin position="674"/>
        <end position="685"/>
    </location>
</feature>
<dbReference type="GO" id="GO:0071108">
    <property type="term" value="P:protein K48-linked deubiquitination"/>
    <property type="evidence" value="ECO:0007669"/>
    <property type="project" value="TreeGrafter"/>
</dbReference>